<dbReference type="Gene3D" id="3.20.20.220">
    <property type="match status" value="1"/>
</dbReference>
<reference evidence="4" key="1">
    <citation type="journal article" date="2019" name="Int. J. Syst. Evol. Microbiol.">
        <title>The Global Catalogue of Microorganisms (GCM) 10K type strain sequencing project: providing services to taxonomists for standard genome sequencing and annotation.</title>
        <authorList>
            <consortium name="The Broad Institute Genomics Platform"/>
            <consortium name="The Broad Institute Genome Sequencing Center for Infectious Disease"/>
            <person name="Wu L."/>
            <person name="Ma J."/>
        </authorList>
    </citation>
    <scope>NUCLEOTIDE SEQUENCE [LARGE SCALE GENOMIC DNA]</scope>
    <source>
        <strain evidence="4">JCM 17978</strain>
    </source>
</reference>
<dbReference type="InterPro" id="IPR002872">
    <property type="entry name" value="Proline_DH_dom"/>
</dbReference>
<dbReference type="InterPro" id="IPR029041">
    <property type="entry name" value="FAD-linked_oxidoreductase-like"/>
</dbReference>
<evidence type="ECO:0000256" key="1">
    <source>
        <dbReference type="ARBA" id="ARBA00023002"/>
    </source>
</evidence>
<proteinExistence type="predicted"/>
<evidence type="ECO:0000259" key="2">
    <source>
        <dbReference type="Pfam" id="PF01619"/>
    </source>
</evidence>
<gene>
    <name evidence="3" type="ORF">ACFPH8_07455</name>
</gene>
<dbReference type="Pfam" id="PF01619">
    <property type="entry name" value="Pro_dh"/>
    <property type="match status" value="1"/>
</dbReference>
<evidence type="ECO:0000313" key="3">
    <source>
        <dbReference type="EMBL" id="MFC5195165.1"/>
    </source>
</evidence>
<comment type="caution">
    <text evidence="3">The sequence shown here is derived from an EMBL/GenBank/DDBJ whole genome shotgun (WGS) entry which is preliminary data.</text>
</comment>
<dbReference type="InterPro" id="IPR015659">
    <property type="entry name" value="Proline_oxidase"/>
</dbReference>
<dbReference type="RefSeq" id="WP_376859790.1">
    <property type="nucleotide sequence ID" value="NZ_JBHSLA010000002.1"/>
</dbReference>
<feature type="domain" description="Proline dehydrogenase" evidence="2">
    <location>
        <begin position="80"/>
        <end position="374"/>
    </location>
</feature>
<dbReference type="Proteomes" id="UP001596162">
    <property type="component" value="Unassembled WGS sequence"/>
</dbReference>
<name>A0ABW0C695_9FLAO</name>
<protein>
    <submittedName>
        <fullName evidence="3">Proline dehydrogenase family protein</fullName>
    </submittedName>
</protein>
<dbReference type="PANTHER" id="PTHR13914">
    <property type="entry name" value="PROLINE OXIDASE"/>
    <property type="match status" value="1"/>
</dbReference>
<dbReference type="PANTHER" id="PTHR13914:SF0">
    <property type="entry name" value="PROLINE DEHYDROGENASE 1, MITOCHONDRIAL"/>
    <property type="match status" value="1"/>
</dbReference>
<evidence type="ECO:0000313" key="4">
    <source>
        <dbReference type="Proteomes" id="UP001596162"/>
    </source>
</evidence>
<dbReference type="EMBL" id="JBHSLA010000002">
    <property type="protein sequence ID" value="MFC5195165.1"/>
    <property type="molecule type" value="Genomic_DNA"/>
</dbReference>
<keyword evidence="4" id="KW-1185">Reference proteome</keyword>
<sequence length="392" mass="45065">MEYLKIFDNTEIAFQLKSNRELNRAHFLFNMISNETLVKVGTTLTHFALKAHLPVEGIIRATVFDHFCGGVNEEDCLPVIDDMFTKGVSSVLDYSVEGKETEAHFDGAMEKTLKIIRFSDDRKAMPIAVFKPSGFGRFALYQKISEGKSLTETEQAEWDRVVARYDAVCKLGKEKDVEILIDAEESWIQDAVDHLVTDMMRKYNKDVTIVYNTLQMYRHDRMDFLKSQHELAKKEGFYLGYKIVRGAYMEKEHERALEYDYPTPICESKLATDENFNASAQYILDNISDISIFVGTHNELSSYMVMQLMKEKGIAIDDNRVWFGQLFGMSDNISFNLANNGYNVAKYVPFGPVKDVMPYLIRRAEENTSVAGQTGRELMLIKKEKERRKAIK</sequence>
<keyword evidence="1" id="KW-0560">Oxidoreductase</keyword>
<accession>A0ABW0C695</accession>
<organism evidence="3 4">
    <name type="scientific">Bizionia hallyeonensis</name>
    <dbReference type="NCBI Taxonomy" id="1123757"/>
    <lineage>
        <taxon>Bacteria</taxon>
        <taxon>Pseudomonadati</taxon>
        <taxon>Bacteroidota</taxon>
        <taxon>Flavobacteriia</taxon>
        <taxon>Flavobacteriales</taxon>
        <taxon>Flavobacteriaceae</taxon>
        <taxon>Bizionia</taxon>
    </lineage>
</organism>
<dbReference type="SUPFAM" id="SSF51730">
    <property type="entry name" value="FAD-linked oxidoreductase"/>
    <property type="match status" value="1"/>
</dbReference>